<name>A0A511SWH0_MYXFU</name>
<evidence type="ECO:0000256" key="1">
    <source>
        <dbReference type="SAM" id="SignalP"/>
    </source>
</evidence>
<protein>
    <recommendedName>
        <fullName evidence="6">Lipoprotein</fullName>
    </recommendedName>
</protein>
<reference evidence="3 4" key="1">
    <citation type="submission" date="2016-10" db="EMBL/GenBank/DDBJ databases">
        <authorList>
            <person name="Varghese N."/>
            <person name="Submissions S."/>
        </authorList>
    </citation>
    <scope>NUCLEOTIDE SEQUENCE [LARGE SCALE GENOMIC DNA]</scope>
    <source>
        <strain evidence="3 4">DSM 16525</strain>
    </source>
</reference>
<dbReference type="AlphaFoldDB" id="A0A511SWH0"/>
<comment type="caution">
    <text evidence="2">The sequence shown here is derived from an EMBL/GenBank/DDBJ whole genome shotgun (WGS) entry which is preliminary data.</text>
</comment>
<accession>A0A511SWH0</accession>
<evidence type="ECO:0008006" key="6">
    <source>
        <dbReference type="Google" id="ProtNLM"/>
    </source>
</evidence>
<keyword evidence="4" id="KW-1185">Reference proteome</keyword>
<feature type="chain" id="PRO_5022856664" description="Lipoprotein" evidence="1">
    <location>
        <begin position="24"/>
        <end position="300"/>
    </location>
</feature>
<evidence type="ECO:0000313" key="3">
    <source>
        <dbReference type="EMBL" id="SET64145.1"/>
    </source>
</evidence>
<dbReference type="Proteomes" id="UP000321514">
    <property type="component" value="Unassembled WGS sequence"/>
</dbReference>
<organism evidence="2 5">
    <name type="scientific">Myxococcus fulvus</name>
    <dbReference type="NCBI Taxonomy" id="33"/>
    <lineage>
        <taxon>Bacteria</taxon>
        <taxon>Pseudomonadati</taxon>
        <taxon>Myxococcota</taxon>
        <taxon>Myxococcia</taxon>
        <taxon>Myxococcales</taxon>
        <taxon>Cystobacterineae</taxon>
        <taxon>Myxococcaceae</taxon>
        <taxon>Myxococcus</taxon>
    </lineage>
</organism>
<dbReference type="Proteomes" id="UP000183760">
    <property type="component" value="Unassembled WGS sequence"/>
</dbReference>
<proteinExistence type="predicted"/>
<dbReference type="EMBL" id="FOIB01000002">
    <property type="protein sequence ID" value="SET64145.1"/>
    <property type="molecule type" value="Genomic_DNA"/>
</dbReference>
<evidence type="ECO:0000313" key="5">
    <source>
        <dbReference type="Proteomes" id="UP000321514"/>
    </source>
</evidence>
<evidence type="ECO:0000313" key="4">
    <source>
        <dbReference type="Proteomes" id="UP000183760"/>
    </source>
</evidence>
<dbReference type="OrthoDB" id="5524816at2"/>
<dbReference type="RefSeq" id="WP_074951335.1">
    <property type="nucleotide sequence ID" value="NZ_BJXR01000013.1"/>
</dbReference>
<dbReference type="PROSITE" id="PS51257">
    <property type="entry name" value="PROKAR_LIPOPROTEIN"/>
    <property type="match status" value="1"/>
</dbReference>
<gene>
    <name evidence="2" type="ORF">MFU01_09340</name>
    <name evidence="3" type="ORF">SAMN05443572_102983</name>
</gene>
<sequence length="300" mass="32506">MKTQLIRFLTALPLTALLGCDTAAPLAEEGQDLAPAQVTQAATTVSFAFDSSGIAALPSGAIPTQLLPASAFNEAMVQRGLIGTSESFTVAEELGTRRDMESPSWRFERDISSGRVLVLNKVESGPATPQEPGVLQRNAVARLNRWGVPSGEIGEIRQVQSFLQNEEAGELAPAELHRHKTFVLRAINGIRVQGHRAVVTHGVDGGFQRALIRWPALAREGHLLRTRMSTAEIERKATEALVAEGLTTGRVRLSWKYVPRQLTDGTWALTLQVNASLPSVNTDTHTEEPRVIDVDVNAVP</sequence>
<feature type="signal peptide" evidence="1">
    <location>
        <begin position="1"/>
        <end position="23"/>
    </location>
</feature>
<reference evidence="2 5" key="2">
    <citation type="submission" date="2019-07" db="EMBL/GenBank/DDBJ databases">
        <title>Whole genome shotgun sequence of Myxococcus fulvus NBRC 100333.</title>
        <authorList>
            <person name="Hosoyama A."/>
            <person name="Uohara A."/>
            <person name="Ohji S."/>
            <person name="Ichikawa N."/>
        </authorList>
    </citation>
    <scope>NUCLEOTIDE SEQUENCE [LARGE SCALE GENOMIC DNA]</scope>
    <source>
        <strain evidence="2 5">NBRC 100333</strain>
    </source>
</reference>
<evidence type="ECO:0000313" key="2">
    <source>
        <dbReference type="EMBL" id="GEN05897.1"/>
    </source>
</evidence>
<keyword evidence="1" id="KW-0732">Signal</keyword>
<dbReference type="EMBL" id="BJXR01000013">
    <property type="protein sequence ID" value="GEN05897.1"/>
    <property type="molecule type" value="Genomic_DNA"/>
</dbReference>